<dbReference type="PROSITE" id="PS51462">
    <property type="entry name" value="NUDIX"/>
    <property type="match status" value="1"/>
</dbReference>
<dbReference type="Proteomes" id="UP000230564">
    <property type="component" value="Unassembled WGS sequence"/>
</dbReference>
<gene>
    <name evidence="2" type="ORF">COV55_00405</name>
</gene>
<dbReference type="SUPFAM" id="SSF55811">
    <property type="entry name" value="Nudix"/>
    <property type="match status" value="1"/>
</dbReference>
<dbReference type="EMBL" id="PCWQ01000006">
    <property type="protein sequence ID" value="PIR07189.1"/>
    <property type="molecule type" value="Genomic_DNA"/>
</dbReference>
<name>A0A2H0NE68_9BACT</name>
<dbReference type="AlphaFoldDB" id="A0A2H0NE68"/>
<sequence>MNNYNFQYCQKIVVFSKNKDSILLCQRKSEDDYDGIFSFIGGKMEISDKSIIEGLKREKNEEVGESFKIGIYPVFTTNVLFHKKDGSDMILPHYYAVHIEGSVKLNQEYSEYQWVKIDELNSFEPKIPNIPEVVQILIKLKNIISDKDLIII</sequence>
<dbReference type="InterPro" id="IPR000086">
    <property type="entry name" value="NUDIX_hydrolase_dom"/>
</dbReference>
<dbReference type="InterPro" id="IPR015797">
    <property type="entry name" value="NUDIX_hydrolase-like_dom_sf"/>
</dbReference>
<protein>
    <recommendedName>
        <fullName evidence="1">Nudix hydrolase domain-containing protein</fullName>
    </recommendedName>
</protein>
<dbReference type="Gene3D" id="3.90.79.10">
    <property type="entry name" value="Nucleoside Triphosphate Pyrophosphohydrolase"/>
    <property type="match status" value="1"/>
</dbReference>
<feature type="domain" description="Nudix hydrolase" evidence="1">
    <location>
        <begin position="5"/>
        <end position="140"/>
    </location>
</feature>
<dbReference type="PANTHER" id="PTHR43736:SF1">
    <property type="entry name" value="DIHYDRONEOPTERIN TRIPHOSPHATE DIPHOSPHATASE"/>
    <property type="match status" value="1"/>
</dbReference>
<organism evidence="2 3">
    <name type="scientific">Candidatus Komeilibacteria bacterium CG11_big_fil_rev_8_21_14_0_20_36_20</name>
    <dbReference type="NCBI Taxonomy" id="1974477"/>
    <lineage>
        <taxon>Bacteria</taxon>
        <taxon>Candidatus Komeiliibacteriota</taxon>
    </lineage>
</organism>
<evidence type="ECO:0000313" key="3">
    <source>
        <dbReference type="Proteomes" id="UP000230564"/>
    </source>
</evidence>
<comment type="caution">
    <text evidence="2">The sequence shown here is derived from an EMBL/GenBank/DDBJ whole genome shotgun (WGS) entry which is preliminary data.</text>
</comment>
<evidence type="ECO:0000259" key="1">
    <source>
        <dbReference type="PROSITE" id="PS51462"/>
    </source>
</evidence>
<accession>A0A2H0NE68</accession>
<evidence type="ECO:0000313" key="2">
    <source>
        <dbReference type="EMBL" id="PIR07189.1"/>
    </source>
</evidence>
<dbReference type="PANTHER" id="PTHR43736">
    <property type="entry name" value="ADP-RIBOSE PYROPHOSPHATASE"/>
    <property type="match status" value="1"/>
</dbReference>
<dbReference type="Pfam" id="PF00293">
    <property type="entry name" value="NUDIX"/>
    <property type="match status" value="1"/>
</dbReference>
<proteinExistence type="predicted"/>
<reference evidence="2 3" key="1">
    <citation type="submission" date="2017-09" db="EMBL/GenBank/DDBJ databases">
        <title>Depth-based differentiation of microbial function through sediment-hosted aquifers and enrichment of novel symbionts in the deep terrestrial subsurface.</title>
        <authorList>
            <person name="Probst A.J."/>
            <person name="Ladd B."/>
            <person name="Jarett J.K."/>
            <person name="Geller-Mcgrath D.E."/>
            <person name="Sieber C.M."/>
            <person name="Emerson J.B."/>
            <person name="Anantharaman K."/>
            <person name="Thomas B.C."/>
            <person name="Malmstrom R."/>
            <person name="Stieglmeier M."/>
            <person name="Klingl A."/>
            <person name="Woyke T."/>
            <person name="Ryan C.M."/>
            <person name="Banfield J.F."/>
        </authorList>
    </citation>
    <scope>NUCLEOTIDE SEQUENCE [LARGE SCALE GENOMIC DNA]</scope>
    <source>
        <strain evidence="2">CG11_big_fil_rev_8_21_14_0_20_36_20</strain>
    </source>
</reference>